<accession>A0A8H5GKD7</accession>
<keyword evidence="2" id="KW-0408">Iron</keyword>
<keyword evidence="2" id="KW-0349">Heme</keyword>
<keyword evidence="3" id="KW-0472">Membrane</keyword>
<dbReference type="EMBL" id="JAACJN010000155">
    <property type="protein sequence ID" value="KAF5366340.1"/>
    <property type="molecule type" value="Genomic_DNA"/>
</dbReference>
<feature type="binding site" description="axial binding residue" evidence="2">
    <location>
        <position position="460"/>
    </location>
    <ligand>
        <name>heme</name>
        <dbReference type="ChEBI" id="CHEBI:30413"/>
    </ligand>
    <ligandPart>
        <name>Fe</name>
        <dbReference type="ChEBI" id="CHEBI:18248"/>
    </ligandPart>
</feature>
<evidence type="ECO:0000256" key="1">
    <source>
        <dbReference type="ARBA" id="ARBA00005179"/>
    </source>
</evidence>
<dbReference type="PRINTS" id="PR00463">
    <property type="entry name" value="EP450I"/>
</dbReference>
<dbReference type="PRINTS" id="PR00385">
    <property type="entry name" value="P450"/>
</dbReference>
<dbReference type="Gene3D" id="1.10.630.10">
    <property type="entry name" value="Cytochrome P450"/>
    <property type="match status" value="1"/>
</dbReference>
<proteinExistence type="predicted"/>
<reference evidence="4 5" key="1">
    <citation type="journal article" date="2020" name="ISME J.">
        <title>Uncovering the hidden diversity of litter-decomposition mechanisms in mushroom-forming fungi.</title>
        <authorList>
            <person name="Floudas D."/>
            <person name="Bentzer J."/>
            <person name="Ahren D."/>
            <person name="Johansson T."/>
            <person name="Persson P."/>
            <person name="Tunlid A."/>
        </authorList>
    </citation>
    <scope>NUCLEOTIDE SEQUENCE [LARGE SCALE GENOMIC DNA]</scope>
    <source>
        <strain evidence="4 5">CBS 406.79</strain>
    </source>
</reference>
<dbReference type="InterPro" id="IPR050121">
    <property type="entry name" value="Cytochrome_P450_monoxygenase"/>
</dbReference>
<evidence type="ECO:0000313" key="5">
    <source>
        <dbReference type="Proteomes" id="UP000518752"/>
    </source>
</evidence>
<dbReference type="InterPro" id="IPR036396">
    <property type="entry name" value="Cyt_P450_sf"/>
</dbReference>
<evidence type="ECO:0000256" key="3">
    <source>
        <dbReference type="SAM" id="Phobius"/>
    </source>
</evidence>
<evidence type="ECO:0008006" key="6">
    <source>
        <dbReference type="Google" id="ProtNLM"/>
    </source>
</evidence>
<dbReference type="OrthoDB" id="3945418at2759"/>
<dbReference type="PANTHER" id="PTHR24305:SF218">
    <property type="entry name" value="P450, PUTATIVE (EUROFUNG)-RELATED"/>
    <property type="match status" value="1"/>
</dbReference>
<comment type="caution">
    <text evidence="4">The sequence shown here is derived from an EMBL/GenBank/DDBJ whole genome shotgun (WGS) entry which is preliminary data.</text>
</comment>
<evidence type="ECO:0000256" key="2">
    <source>
        <dbReference type="PIRSR" id="PIRSR602401-1"/>
    </source>
</evidence>
<keyword evidence="2" id="KW-0479">Metal-binding</keyword>
<dbReference type="SUPFAM" id="SSF48264">
    <property type="entry name" value="Cytochrome P450"/>
    <property type="match status" value="1"/>
</dbReference>
<gene>
    <name evidence="4" type="ORF">D9757_012923</name>
</gene>
<dbReference type="Proteomes" id="UP000518752">
    <property type="component" value="Unassembled WGS sequence"/>
</dbReference>
<dbReference type="AlphaFoldDB" id="A0A8H5GKD7"/>
<sequence>MYSVSILNTLAVVSVSLIVAYAVLKAVYNIFFHPLSAIPGPWFAAVSDFWLTTHVIRLEQCKVVDSLFARYGPVVRVGPNKVFFNDLSSTKNVYSLHKFDKSDYYKSLLTNNNDHAMTTLEHAPHSMRRKGYAPHYAPANIAKFQPEMHEPMVELVNNVTNVAGKTSIECLTLFRNLMVDVLVSISYGYRINAVKKWASDNEDPLSTAISDFPKRGILRSVVPTWAWNLVCRIPISRWRQLCDSDRIMAEFVSERVYQARTEINSGKVDESFENVPMLHRLLKYRYSSTGQMMPDNDIISEAMGHMIAGSDTSSISLSYFLWELSRRPDIAAKLQAELDEAMPNAHAIPDISVLAGLPYLNAFINEGLRVYSAAPSPLERVVPETLSKMGEGFDLMGFELPAGTVVATQAWSMHRNSTIFPSPETFTPERWLETDQPGCAERLARMQQNMMPFGTGSRICGGKNLAQAMLKVMVAAVARNFDVVAPPETNEKSMEIKDSFVSYFPSAMECKLIFKPRSS</sequence>
<evidence type="ECO:0000313" key="4">
    <source>
        <dbReference type="EMBL" id="KAF5366340.1"/>
    </source>
</evidence>
<feature type="transmembrane region" description="Helical" evidence="3">
    <location>
        <begin position="6"/>
        <end position="24"/>
    </location>
</feature>
<dbReference type="GO" id="GO:0020037">
    <property type="term" value="F:heme binding"/>
    <property type="evidence" value="ECO:0007669"/>
    <property type="project" value="InterPro"/>
</dbReference>
<dbReference type="GO" id="GO:0016705">
    <property type="term" value="F:oxidoreductase activity, acting on paired donors, with incorporation or reduction of molecular oxygen"/>
    <property type="evidence" value="ECO:0007669"/>
    <property type="project" value="InterPro"/>
</dbReference>
<dbReference type="InterPro" id="IPR002401">
    <property type="entry name" value="Cyt_P450_E_grp-I"/>
</dbReference>
<organism evidence="4 5">
    <name type="scientific">Collybiopsis confluens</name>
    <dbReference type="NCBI Taxonomy" id="2823264"/>
    <lineage>
        <taxon>Eukaryota</taxon>
        <taxon>Fungi</taxon>
        <taxon>Dikarya</taxon>
        <taxon>Basidiomycota</taxon>
        <taxon>Agaricomycotina</taxon>
        <taxon>Agaricomycetes</taxon>
        <taxon>Agaricomycetidae</taxon>
        <taxon>Agaricales</taxon>
        <taxon>Marasmiineae</taxon>
        <taxon>Omphalotaceae</taxon>
        <taxon>Collybiopsis</taxon>
    </lineage>
</organism>
<comment type="cofactor">
    <cofactor evidence="2">
        <name>heme</name>
        <dbReference type="ChEBI" id="CHEBI:30413"/>
    </cofactor>
</comment>
<comment type="pathway">
    <text evidence="1">Secondary metabolite biosynthesis.</text>
</comment>
<dbReference type="GO" id="GO:0005506">
    <property type="term" value="F:iron ion binding"/>
    <property type="evidence" value="ECO:0007669"/>
    <property type="project" value="InterPro"/>
</dbReference>
<protein>
    <recommendedName>
        <fullName evidence="6">Cytochrome P450</fullName>
    </recommendedName>
</protein>
<keyword evidence="5" id="KW-1185">Reference proteome</keyword>
<name>A0A8H5GKD7_9AGAR</name>
<keyword evidence="3" id="KW-0812">Transmembrane</keyword>
<dbReference type="GO" id="GO:0004497">
    <property type="term" value="F:monooxygenase activity"/>
    <property type="evidence" value="ECO:0007669"/>
    <property type="project" value="InterPro"/>
</dbReference>
<keyword evidence="3" id="KW-1133">Transmembrane helix</keyword>
<dbReference type="InterPro" id="IPR001128">
    <property type="entry name" value="Cyt_P450"/>
</dbReference>
<dbReference type="PANTHER" id="PTHR24305">
    <property type="entry name" value="CYTOCHROME P450"/>
    <property type="match status" value="1"/>
</dbReference>
<dbReference type="Pfam" id="PF00067">
    <property type="entry name" value="p450"/>
    <property type="match status" value="1"/>
</dbReference>